<dbReference type="RefSeq" id="WP_222579517.1">
    <property type="nucleotide sequence ID" value="NZ_JAHVHU010000007.1"/>
</dbReference>
<reference evidence="2" key="1">
    <citation type="submission" date="2021-06" db="EMBL/GenBank/DDBJ databases">
        <title>44 bacteria genomes isolated from Dapeng, Shenzhen.</title>
        <authorList>
            <person name="Zheng W."/>
            <person name="Yu S."/>
            <person name="Huang Y."/>
        </authorList>
    </citation>
    <scope>NUCLEOTIDE SEQUENCE</scope>
    <source>
        <strain evidence="2">DP5N28-2</strain>
    </source>
</reference>
<keyword evidence="1" id="KW-0732">Signal</keyword>
<evidence type="ECO:0000313" key="3">
    <source>
        <dbReference type="Proteomes" id="UP000753961"/>
    </source>
</evidence>
<proteinExistence type="predicted"/>
<protein>
    <recommendedName>
        <fullName evidence="4">Peptidoglycan-binding protein LysM</fullName>
    </recommendedName>
</protein>
<keyword evidence="3" id="KW-1185">Reference proteome</keyword>
<feature type="chain" id="PRO_5037903326" description="Peptidoglycan-binding protein LysM" evidence="1">
    <location>
        <begin position="25"/>
        <end position="187"/>
    </location>
</feature>
<organism evidence="2 3">
    <name type="scientific">Membranihabitans marinus</name>
    <dbReference type="NCBI Taxonomy" id="1227546"/>
    <lineage>
        <taxon>Bacteria</taxon>
        <taxon>Pseudomonadati</taxon>
        <taxon>Bacteroidota</taxon>
        <taxon>Saprospiria</taxon>
        <taxon>Saprospirales</taxon>
        <taxon>Saprospiraceae</taxon>
        <taxon>Membranihabitans</taxon>
    </lineage>
</organism>
<feature type="signal peptide" evidence="1">
    <location>
        <begin position="1"/>
        <end position="24"/>
    </location>
</feature>
<evidence type="ECO:0000313" key="2">
    <source>
        <dbReference type="EMBL" id="MBY5957979.1"/>
    </source>
</evidence>
<evidence type="ECO:0000256" key="1">
    <source>
        <dbReference type="SAM" id="SignalP"/>
    </source>
</evidence>
<sequence length="187" mass="19468">MKKLILLSVLALAAIAFTTNQAVAQNATAQITSATTQVNINLSDVISIDPGSVADGSTVEFNYNTAADYNSTQTKKVPKSLIVTSTKSFDVNVKANGANFEKGRDFIPVDVLTIKPVTGGTTTMTGTPSNVVLSTSDQKLISGADLGSSLVLDLEYVIPQAKSSSSDILGKPAGTYTQKVTYTATAL</sequence>
<comment type="caution">
    <text evidence="2">The sequence shown here is derived from an EMBL/GenBank/DDBJ whole genome shotgun (WGS) entry which is preliminary data.</text>
</comment>
<dbReference type="EMBL" id="JAHVHU010000007">
    <property type="protein sequence ID" value="MBY5957979.1"/>
    <property type="molecule type" value="Genomic_DNA"/>
</dbReference>
<dbReference type="Proteomes" id="UP000753961">
    <property type="component" value="Unassembled WGS sequence"/>
</dbReference>
<dbReference type="AlphaFoldDB" id="A0A953HMT2"/>
<accession>A0A953HMT2</accession>
<gene>
    <name evidence="2" type="ORF">KUV50_07555</name>
</gene>
<name>A0A953HMT2_9BACT</name>
<evidence type="ECO:0008006" key="4">
    <source>
        <dbReference type="Google" id="ProtNLM"/>
    </source>
</evidence>